<sequence>MKFNGTAKQYALLPQSQSDDELVRPDDRHNARSPRARTASGQSDGALSLPDLASANGGPDIPRGNSKHVAPCTDHDETTLDPPMSVPRRVCFVLSLCASLLFVVGFGWLIPCRYGSLQPLDSVPIVVQEWNQVFSGLVLTSNLETTFEGEGEKESTVHLGFRRFGDDASSSVGAMAVNGMTGGAVWSTGLYASVALQKCLGDVCFVLGDGTTTLLAALNRSDGSVLWYAHDHDNRTTLDSISDMHVAPDCNDDGLPDLAVAIEFRSNEDGASSTTASPSPLFAVSAVSRGDGRLLGSPLVLDHCTSKPRLLTVLEYGTNDSRHVDVLLYCHTHGGGGSVMKTQLSDLCSGANRSSDAHAHVIWSHINPTALRTATIPDDENPSLILAWGKGHLERLTAPHYEIRWSVDLMLDSPVRSLMSGHFKAYSSYELFVVSDHLHATLFQLISASEGRVQWRMQYDGTTAHVAHLVPAISKYVDGVLIKATTPLESSRADLEAWMRKFEDPAYAAYLDHFHGVHHYNPKKHKLSLNTQEEQYFIVDFTNKTVNILSRLTVQQVCLNGVCSPDIFSRTENVAMQVLHRRPGSYYLALATTSANRRSNASVPYDTVLKVVLLGHRKEGRLCCGEGDN</sequence>
<gene>
    <name evidence="1" type="ORF">HPB47_010646</name>
</gene>
<evidence type="ECO:0000313" key="2">
    <source>
        <dbReference type="Proteomes" id="UP000805193"/>
    </source>
</evidence>
<dbReference type="Proteomes" id="UP000805193">
    <property type="component" value="Unassembled WGS sequence"/>
</dbReference>
<dbReference type="EMBL" id="JABSTQ010011365">
    <property type="protein sequence ID" value="KAG0412229.1"/>
    <property type="molecule type" value="Genomic_DNA"/>
</dbReference>
<organism evidence="1 2">
    <name type="scientific">Ixodes persulcatus</name>
    <name type="common">Taiga tick</name>
    <dbReference type="NCBI Taxonomy" id="34615"/>
    <lineage>
        <taxon>Eukaryota</taxon>
        <taxon>Metazoa</taxon>
        <taxon>Ecdysozoa</taxon>
        <taxon>Arthropoda</taxon>
        <taxon>Chelicerata</taxon>
        <taxon>Arachnida</taxon>
        <taxon>Acari</taxon>
        <taxon>Parasitiformes</taxon>
        <taxon>Ixodida</taxon>
        <taxon>Ixodoidea</taxon>
        <taxon>Ixodidae</taxon>
        <taxon>Ixodinae</taxon>
        <taxon>Ixodes</taxon>
    </lineage>
</organism>
<comment type="caution">
    <text evidence="1">The sequence shown here is derived from an EMBL/GenBank/DDBJ whole genome shotgun (WGS) entry which is preliminary data.</text>
</comment>
<name>A0AC60NZ96_IXOPE</name>
<accession>A0AC60NZ96</accession>
<proteinExistence type="predicted"/>
<reference evidence="1 2" key="1">
    <citation type="journal article" date="2020" name="Cell">
        <title>Large-Scale Comparative Analyses of Tick Genomes Elucidate Their Genetic Diversity and Vector Capacities.</title>
        <authorList>
            <consortium name="Tick Genome and Microbiome Consortium (TIGMIC)"/>
            <person name="Jia N."/>
            <person name="Wang J."/>
            <person name="Shi W."/>
            <person name="Du L."/>
            <person name="Sun Y."/>
            <person name="Zhan W."/>
            <person name="Jiang J.F."/>
            <person name="Wang Q."/>
            <person name="Zhang B."/>
            <person name="Ji P."/>
            <person name="Bell-Sakyi L."/>
            <person name="Cui X.M."/>
            <person name="Yuan T.T."/>
            <person name="Jiang B.G."/>
            <person name="Yang W.F."/>
            <person name="Lam T.T."/>
            <person name="Chang Q.C."/>
            <person name="Ding S.J."/>
            <person name="Wang X.J."/>
            <person name="Zhu J.G."/>
            <person name="Ruan X.D."/>
            <person name="Zhao L."/>
            <person name="Wei J.T."/>
            <person name="Ye R.Z."/>
            <person name="Que T.C."/>
            <person name="Du C.H."/>
            <person name="Zhou Y.H."/>
            <person name="Cheng J.X."/>
            <person name="Dai P.F."/>
            <person name="Guo W.B."/>
            <person name="Han X.H."/>
            <person name="Huang E.J."/>
            <person name="Li L.F."/>
            <person name="Wei W."/>
            <person name="Gao Y.C."/>
            <person name="Liu J.Z."/>
            <person name="Shao H.Z."/>
            <person name="Wang X."/>
            <person name="Wang C.C."/>
            <person name="Yang T.C."/>
            <person name="Huo Q.B."/>
            <person name="Li W."/>
            <person name="Chen H.Y."/>
            <person name="Chen S.E."/>
            <person name="Zhou L.G."/>
            <person name="Ni X.B."/>
            <person name="Tian J.H."/>
            <person name="Sheng Y."/>
            <person name="Liu T."/>
            <person name="Pan Y.S."/>
            <person name="Xia L.Y."/>
            <person name="Li J."/>
            <person name="Zhao F."/>
            <person name="Cao W.C."/>
        </authorList>
    </citation>
    <scope>NUCLEOTIDE SEQUENCE [LARGE SCALE GENOMIC DNA]</scope>
    <source>
        <strain evidence="1">Iper-2018</strain>
    </source>
</reference>
<keyword evidence="2" id="KW-1185">Reference proteome</keyword>
<protein>
    <submittedName>
        <fullName evidence="1">Uncharacterized protein</fullName>
    </submittedName>
</protein>
<evidence type="ECO:0000313" key="1">
    <source>
        <dbReference type="EMBL" id="KAG0412229.1"/>
    </source>
</evidence>